<reference evidence="3" key="1">
    <citation type="submission" date="2021-10" db="EMBL/GenBank/DDBJ databases">
        <authorList>
            <person name="Criscuolo A."/>
        </authorList>
    </citation>
    <scope>NUCLEOTIDE SEQUENCE</scope>
    <source>
        <strain evidence="3">CIP111885</strain>
    </source>
</reference>
<dbReference type="SUPFAM" id="SSF56059">
    <property type="entry name" value="Glutathione synthetase ATP-binding domain-like"/>
    <property type="match status" value="1"/>
</dbReference>
<keyword evidence="4" id="KW-1185">Reference proteome</keyword>
<sequence length="461" mass="53671">MNSVKPITLVPIIENDKPLDCFVYVSESLVKKWKININDDIIISIGKQFISLKLYEKIMNDNEIQISHASFLQMNLPIQIYNFTAHYNESTRTLYLAPLIGLLTEINDEDPNQPNFRSVHSFCEELEHVTKKLGGLFFVFPLQPLATDYISGYFFQGDTWNKSKLPIPDVIYNRIHSRRLEASPVFQQFRKQLQVDQIPMFNNRFLSKWEVYDVLMTEEHLQPYIPISKLYTKKSLEEMLSEHSILFLKPIHGSQGRNIIRIEQKEYNIQLEFSYFKEKQISLVVNNINELQETLAPYMRTRTYLIQQGIPFIHYQNRHMDFRILCHKNSQDVWMVTSVVARLSAEKQFVSNIARGGETMKPLKALSLFFDSKTSKQQYIFIQELALEFATSISLNSEGLTGELGIDIGIDINGHPWIIEANSKPSKNFEEQEIKIRPSAKSIISYCQQLAIDHCLKKEEN</sequence>
<keyword evidence="1" id="KW-0067">ATP-binding</keyword>
<gene>
    <name evidence="3" type="ORF">NEOCIP111885_03242</name>
</gene>
<feature type="domain" description="ATP-grasp" evidence="2">
    <location>
        <begin position="217"/>
        <end position="452"/>
    </location>
</feature>
<dbReference type="InterPro" id="IPR026838">
    <property type="entry name" value="YheC/D"/>
</dbReference>
<dbReference type="EMBL" id="CAKJTG010000020">
    <property type="protein sequence ID" value="CAG9609500.1"/>
    <property type="molecule type" value="Genomic_DNA"/>
</dbReference>
<protein>
    <recommendedName>
        <fullName evidence="2">ATP-grasp domain-containing protein</fullName>
    </recommendedName>
</protein>
<dbReference type="AlphaFoldDB" id="A0A9C7GCJ3"/>
<evidence type="ECO:0000313" key="4">
    <source>
        <dbReference type="Proteomes" id="UP000789845"/>
    </source>
</evidence>
<dbReference type="InterPro" id="IPR011761">
    <property type="entry name" value="ATP-grasp"/>
</dbReference>
<evidence type="ECO:0000313" key="3">
    <source>
        <dbReference type="EMBL" id="CAG9609500.1"/>
    </source>
</evidence>
<dbReference type="Gene3D" id="3.30.470.20">
    <property type="entry name" value="ATP-grasp fold, B domain"/>
    <property type="match status" value="1"/>
</dbReference>
<proteinExistence type="predicted"/>
<evidence type="ECO:0000256" key="1">
    <source>
        <dbReference type="PROSITE-ProRule" id="PRU00409"/>
    </source>
</evidence>
<comment type="caution">
    <text evidence="3">The sequence shown here is derived from an EMBL/GenBank/DDBJ whole genome shotgun (WGS) entry which is preliminary data.</text>
</comment>
<accession>A0A9C7GCJ3</accession>
<dbReference type="GO" id="GO:0005524">
    <property type="term" value="F:ATP binding"/>
    <property type="evidence" value="ECO:0007669"/>
    <property type="project" value="UniProtKB-UniRule"/>
</dbReference>
<name>A0A9C7GCJ3_9BACI</name>
<dbReference type="PROSITE" id="PS50975">
    <property type="entry name" value="ATP_GRASP"/>
    <property type="match status" value="1"/>
</dbReference>
<organism evidence="3 4">
    <name type="scientific">Pseudoneobacillus rhizosphaerae</name>
    <dbReference type="NCBI Taxonomy" id="2880968"/>
    <lineage>
        <taxon>Bacteria</taxon>
        <taxon>Bacillati</taxon>
        <taxon>Bacillota</taxon>
        <taxon>Bacilli</taxon>
        <taxon>Bacillales</taxon>
        <taxon>Bacillaceae</taxon>
        <taxon>Pseudoneobacillus</taxon>
    </lineage>
</organism>
<dbReference type="Pfam" id="PF14398">
    <property type="entry name" value="ATPgrasp_YheCD"/>
    <property type="match status" value="1"/>
</dbReference>
<dbReference type="GO" id="GO:0046872">
    <property type="term" value="F:metal ion binding"/>
    <property type="evidence" value="ECO:0007669"/>
    <property type="project" value="InterPro"/>
</dbReference>
<evidence type="ECO:0000259" key="2">
    <source>
        <dbReference type="PROSITE" id="PS50975"/>
    </source>
</evidence>
<keyword evidence="1" id="KW-0547">Nucleotide-binding</keyword>
<dbReference type="Proteomes" id="UP000789845">
    <property type="component" value="Unassembled WGS sequence"/>
</dbReference>